<feature type="non-terminal residue" evidence="1">
    <location>
        <position position="249"/>
    </location>
</feature>
<organism evidence="1 2">
    <name type="scientific">Struthio camelus australis</name>
    <dbReference type="NCBI Taxonomy" id="441894"/>
    <lineage>
        <taxon>Eukaryota</taxon>
        <taxon>Metazoa</taxon>
        <taxon>Chordata</taxon>
        <taxon>Craniata</taxon>
        <taxon>Vertebrata</taxon>
        <taxon>Euteleostomi</taxon>
        <taxon>Archelosauria</taxon>
        <taxon>Archosauria</taxon>
        <taxon>Dinosauria</taxon>
        <taxon>Saurischia</taxon>
        <taxon>Theropoda</taxon>
        <taxon>Coelurosauria</taxon>
        <taxon>Aves</taxon>
        <taxon>Palaeognathae</taxon>
        <taxon>Struthioniformes</taxon>
        <taxon>Struthionidae</taxon>
        <taxon>Struthio</taxon>
    </lineage>
</organism>
<dbReference type="AlphaFoldDB" id="A0A093HY94"/>
<name>A0A093HY94_STRCA</name>
<evidence type="ECO:0000313" key="1">
    <source>
        <dbReference type="EMBL" id="KFV86631.1"/>
    </source>
</evidence>
<evidence type="ECO:0000313" key="2">
    <source>
        <dbReference type="Proteomes" id="UP000053584"/>
    </source>
</evidence>
<dbReference type="PRINTS" id="PR01345">
    <property type="entry name" value="CERVTRCPTASE"/>
</dbReference>
<dbReference type="EMBL" id="KL206886">
    <property type="protein sequence ID" value="KFV86631.1"/>
    <property type="molecule type" value="Genomic_DNA"/>
</dbReference>
<accession>A0A093HY94</accession>
<keyword evidence="2" id="KW-1185">Reference proteome</keyword>
<dbReference type="Proteomes" id="UP000053584">
    <property type="component" value="Unassembled WGS sequence"/>
</dbReference>
<sequence length="249" mass="28771">RHLDRLERWPERNLMKFNKGKCKVLHLGRNNPRHQYRLGVDLLQSSSAKKDLGVLVDNKLSMSQQCALVAKKANGIRGCIRQSVASRSREVILPLSSALGRPPLEYCVQFWAPQDKRDMALLERVQRRATKMIRGLEHLFSEERLRELGLFSLEKRRLRGDLINVYKYLKGECQGDEASLFSVVPSDIGTALVQNGQKLNPRKFHLNLRKKFFTVRVTEHWNRLPREVVESPSLEIFKTCLDVILGNML</sequence>
<gene>
    <name evidence="1" type="ORF">N308_15490</name>
</gene>
<feature type="non-terminal residue" evidence="1">
    <location>
        <position position="1"/>
    </location>
</feature>
<dbReference type="PANTHER" id="PTHR33332">
    <property type="entry name" value="REVERSE TRANSCRIPTASE DOMAIN-CONTAINING PROTEIN"/>
    <property type="match status" value="1"/>
</dbReference>
<evidence type="ECO:0008006" key="3">
    <source>
        <dbReference type="Google" id="ProtNLM"/>
    </source>
</evidence>
<protein>
    <recommendedName>
        <fullName evidence="3">Reverse transcriptase domain-containing protein</fullName>
    </recommendedName>
</protein>
<proteinExistence type="predicted"/>
<reference evidence="1 2" key="1">
    <citation type="submission" date="2014-04" db="EMBL/GenBank/DDBJ databases">
        <title>Genome evolution of avian class.</title>
        <authorList>
            <person name="Zhang G."/>
            <person name="Li C."/>
        </authorList>
    </citation>
    <scope>NUCLEOTIDE SEQUENCE [LARGE SCALE GENOMIC DNA]</scope>
    <source>
        <strain evidence="1">BGI_N308</strain>
    </source>
</reference>